<gene>
    <name evidence="4" type="primary">LOC115730736</name>
</gene>
<dbReference type="InterPro" id="IPR053781">
    <property type="entry name" value="F-box_AtFBL13-like"/>
</dbReference>
<organism evidence="3 4">
    <name type="scientific">Rhodamnia argentea</name>
    <dbReference type="NCBI Taxonomy" id="178133"/>
    <lineage>
        <taxon>Eukaryota</taxon>
        <taxon>Viridiplantae</taxon>
        <taxon>Streptophyta</taxon>
        <taxon>Embryophyta</taxon>
        <taxon>Tracheophyta</taxon>
        <taxon>Spermatophyta</taxon>
        <taxon>Magnoliopsida</taxon>
        <taxon>eudicotyledons</taxon>
        <taxon>Gunneridae</taxon>
        <taxon>Pentapetalae</taxon>
        <taxon>rosids</taxon>
        <taxon>malvids</taxon>
        <taxon>Myrtales</taxon>
        <taxon>Myrtaceae</taxon>
        <taxon>Myrtoideae</taxon>
        <taxon>Myrteae</taxon>
        <taxon>Australasian group</taxon>
        <taxon>Rhodamnia</taxon>
    </lineage>
</organism>
<dbReference type="InterPro" id="IPR036047">
    <property type="entry name" value="F-box-like_dom_sf"/>
</dbReference>
<dbReference type="PROSITE" id="PS50181">
    <property type="entry name" value="FBOX"/>
    <property type="match status" value="1"/>
</dbReference>
<dbReference type="PANTHER" id="PTHR31900">
    <property type="entry name" value="F-BOX/RNI SUPERFAMILY PROTEIN-RELATED"/>
    <property type="match status" value="1"/>
</dbReference>
<dbReference type="SMART" id="SM00579">
    <property type="entry name" value="FBD"/>
    <property type="match status" value="1"/>
</dbReference>
<dbReference type="AlphaFoldDB" id="A0A8B8N457"/>
<dbReference type="Gene3D" id="3.80.10.10">
    <property type="entry name" value="Ribonuclease Inhibitor"/>
    <property type="match status" value="1"/>
</dbReference>
<evidence type="ECO:0000313" key="3">
    <source>
        <dbReference type="Proteomes" id="UP000827889"/>
    </source>
</evidence>
<sequence>MAETSVHGAIHCKSPGDRPNRTRRIPPPPPLNRRDDISALPDDVIHHIFSFLTLRDVVKTSILSKRWQSTWTSTTDLVFNDGIGDDLPHSSRDFSSFVDSVLLQSTSPTVKRFHIMCDGVNSPKFDSWFCFAAARRVEDLRLLPAATPLFSYALPQFVCHLSWLVRLEFRKCRFSLGTTVRWPRLKVLSMSFAELSDHILEEIVRGSPVLESLELHMCKGVKNIRIDSMSVKKLILVYPMTCKVETIWARYLLSLWISGFLPNDPMFRLDNVSSLVEANLYFLMSRGERMLDLLKGLLEKLRGVPTIATCGRCFQFGLDDESRGRFNFNGEDYLCPRKGSFECLAKHLKRVEIIGYEANRLGSNHLLSLIKFLLGNAHALEKLIIKARLTRHVQKHLQAADLLKLYGMNKNVLSCRRASQNAEVIFVYRFNRVSC</sequence>
<dbReference type="RefSeq" id="XP_030517207.2">
    <property type="nucleotide sequence ID" value="XM_030661347.2"/>
</dbReference>
<dbReference type="KEGG" id="rarg:115730736"/>
<dbReference type="Proteomes" id="UP000827889">
    <property type="component" value="Chromosome 3"/>
</dbReference>
<dbReference type="SUPFAM" id="SSF81383">
    <property type="entry name" value="F-box domain"/>
    <property type="match status" value="1"/>
</dbReference>
<dbReference type="InterPro" id="IPR050232">
    <property type="entry name" value="FBL13/AtMIF1-like"/>
</dbReference>
<dbReference type="InterPro" id="IPR006566">
    <property type="entry name" value="FBD"/>
</dbReference>
<reference evidence="4" key="1">
    <citation type="submission" date="2025-08" db="UniProtKB">
        <authorList>
            <consortium name="RefSeq"/>
        </authorList>
    </citation>
    <scope>IDENTIFICATION</scope>
    <source>
        <tissue evidence="4">Leaf</tissue>
    </source>
</reference>
<dbReference type="PANTHER" id="PTHR31900:SF32">
    <property type="entry name" value="F-BOX_RNI_FBD-LIKE DOMAIN PROTEIN"/>
    <property type="match status" value="1"/>
</dbReference>
<evidence type="ECO:0000313" key="4">
    <source>
        <dbReference type="RefSeq" id="XP_030517207.2"/>
    </source>
</evidence>
<dbReference type="InterPro" id="IPR001810">
    <property type="entry name" value="F-box_dom"/>
</dbReference>
<dbReference type="Pfam" id="PF00646">
    <property type="entry name" value="F-box"/>
    <property type="match status" value="1"/>
</dbReference>
<evidence type="ECO:0000259" key="2">
    <source>
        <dbReference type="PROSITE" id="PS50181"/>
    </source>
</evidence>
<dbReference type="Pfam" id="PF24758">
    <property type="entry name" value="LRR_At5g56370"/>
    <property type="match status" value="1"/>
</dbReference>
<protein>
    <submittedName>
        <fullName evidence="4">F-box protein At5g03100-like</fullName>
    </submittedName>
</protein>
<keyword evidence="3" id="KW-1185">Reference proteome</keyword>
<name>A0A8B8N457_9MYRT</name>
<accession>A0A8B8N457</accession>
<feature type="domain" description="F-box" evidence="2">
    <location>
        <begin position="34"/>
        <end position="82"/>
    </location>
</feature>
<proteinExistence type="predicted"/>
<dbReference type="CDD" id="cd22160">
    <property type="entry name" value="F-box_AtFBL13-like"/>
    <property type="match status" value="1"/>
</dbReference>
<dbReference type="InterPro" id="IPR032675">
    <property type="entry name" value="LRR_dom_sf"/>
</dbReference>
<dbReference type="SMART" id="SM00256">
    <property type="entry name" value="FBOX"/>
    <property type="match status" value="1"/>
</dbReference>
<dbReference type="SUPFAM" id="SSF52047">
    <property type="entry name" value="RNI-like"/>
    <property type="match status" value="1"/>
</dbReference>
<evidence type="ECO:0000256" key="1">
    <source>
        <dbReference type="SAM" id="MobiDB-lite"/>
    </source>
</evidence>
<dbReference type="Pfam" id="PF08387">
    <property type="entry name" value="FBD"/>
    <property type="match status" value="1"/>
</dbReference>
<dbReference type="InterPro" id="IPR055411">
    <property type="entry name" value="LRR_FXL15/At3g58940/PEG3-like"/>
</dbReference>
<dbReference type="GeneID" id="115730736"/>
<feature type="region of interest" description="Disordered" evidence="1">
    <location>
        <begin position="1"/>
        <end position="36"/>
    </location>
</feature>